<accession>A0A2H0LNP1</accession>
<gene>
    <name evidence="1" type="ORF">COV74_09405</name>
</gene>
<evidence type="ECO:0000313" key="2">
    <source>
        <dbReference type="Proteomes" id="UP000230859"/>
    </source>
</evidence>
<dbReference type="AlphaFoldDB" id="A0A2H0LNP1"/>
<protein>
    <submittedName>
        <fullName evidence="1">Uncharacterized protein</fullName>
    </submittedName>
</protein>
<reference evidence="1 2" key="1">
    <citation type="submission" date="2017-09" db="EMBL/GenBank/DDBJ databases">
        <title>Depth-based differentiation of microbial function through sediment-hosted aquifers and enrichment of novel symbionts in the deep terrestrial subsurface.</title>
        <authorList>
            <person name="Probst A.J."/>
            <person name="Ladd B."/>
            <person name="Jarett J.K."/>
            <person name="Geller-Mcgrath D.E."/>
            <person name="Sieber C.M."/>
            <person name="Emerson J.B."/>
            <person name="Anantharaman K."/>
            <person name="Thomas B.C."/>
            <person name="Malmstrom R."/>
            <person name="Stieglmeier M."/>
            <person name="Klingl A."/>
            <person name="Woyke T."/>
            <person name="Ryan C.M."/>
            <person name="Banfield J.F."/>
        </authorList>
    </citation>
    <scope>NUCLEOTIDE SEQUENCE [LARGE SCALE GENOMIC DNA]</scope>
    <source>
        <strain evidence="1">CG11_big_fil_rev_8_21_14_0_20_45_26</strain>
    </source>
</reference>
<proteinExistence type="predicted"/>
<name>A0A2H0LNP1_9BACT</name>
<evidence type="ECO:0000313" key="1">
    <source>
        <dbReference type="EMBL" id="PIQ85284.1"/>
    </source>
</evidence>
<sequence length="97" mass="10572">MFFCGAGARRDYPIAPFPFEMGRHGTRQAASCPVTSYGRKLPTNHKTNINKLLVPAPSATQRWTDPSSGGHALSGAGAQNWVIVYLFLVGIKIAIWQ</sequence>
<organism evidence="1 2">
    <name type="scientific">Candidatus Abzuiibacterium crystallinum</name>
    <dbReference type="NCBI Taxonomy" id="1974748"/>
    <lineage>
        <taxon>Bacteria</taxon>
        <taxon>Pseudomonadati</taxon>
        <taxon>Candidatus Omnitrophota</taxon>
        <taxon>Candidatus Abzuiibacterium</taxon>
    </lineage>
</organism>
<comment type="caution">
    <text evidence="1">The sequence shown here is derived from an EMBL/GenBank/DDBJ whole genome shotgun (WGS) entry which is preliminary data.</text>
</comment>
<dbReference type="Proteomes" id="UP000230859">
    <property type="component" value="Unassembled WGS sequence"/>
</dbReference>
<dbReference type="EMBL" id="PCVY01000071">
    <property type="protein sequence ID" value="PIQ85284.1"/>
    <property type="molecule type" value="Genomic_DNA"/>
</dbReference>